<comment type="caution">
    <text evidence="2">The sequence shown here is derived from an EMBL/GenBank/DDBJ whole genome shotgun (WGS) entry which is preliminary data.</text>
</comment>
<feature type="signal peptide" evidence="1">
    <location>
        <begin position="1"/>
        <end position="25"/>
    </location>
</feature>
<proteinExistence type="predicted"/>
<dbReference type="InterPro" id="IPR006311">
    <property type="entry name" value="TAT_signal"/>
</dbReference>
<keyword evidence="3" id="KW-1185">Reference proteome</keyword>
<keyword evidence="1" id="KW-0732">Signal</keyword>
<evidence type="ECO:0000313" key="3">
    <source>
        <dbReference type="Proteomes" id="UP000216998"/>
    </source>
</evidence>
<evidence type="ECO:0000256" key="1">
    <source>
        <dbReference type="SAM" id="SignalP"/>
    </source>
</evidence>
<sequence length="475" mass="51259">MLSRRQWLKNATAASLGFAGLAAFAARGGTAPFSLPLERDPAGLLDLPKGFSYRVISRTGDEMSDGFPTPGAPDGMAAFAIPGDPDRCRLVRNHELNPTVTDRGAFGPDHSLARRLSRDLIYDFAPDGRPLLGGTSSFTYNLRTGRIEQSNLSLAGTTQNCAGGATPWGSWLTCEERADRAGPLTGKDHGFVFEVPAGATTPVKPVPIKAMGRFMHEAAAVDPATGIVYLTQDEPRCLFYRYLPNYRGELVKGGRLQALCIRGHHMADLRNWPVDSEPGWGAGTVKTGQSLTVDWIDLDRVDAPDGDLNQRGAARGAALFSRGEGIIFGRSPDGRPEIYFTTTDAGAAQVGQVWRYHPSPQEGQSGEQASPGTLELFYESPGEQAMEAGDNLTVAPWGGLILCEDRPVGNRPVRNHLQILTRRGELIPFATNLHKDNGEFTGVCFSPDASTLFVNIQRPGLTLAITGPWRMMPTA</sequence>
<reference evidence="2 3" key="1">
    <citation type="submission" date="2017-07" db="EMBL/GenBank/DDBJ databases">
        <title>Niveispirillum cyanobacteriorum sp. nov., isolated from cyanobacterial aggregates in a eutrophic lake.</title>
        <authorList>
            <person name="Cai H."/>
        </authorList>
    </citation>
    <scope>NUCLEOTIDE SEQUENCE [LARGE SCALE GENOMIC DNA]</scope>
    <source>
        <strain evidence="3">TH1-14</strain>
    </source>
</reference>
<dbReference type="PANTHER" id="PTHR35399">
    <property type="entry name" value="SLR8030 PROTEIN"/>
    <property type="match status" value="1"/>
</dbReference>
<dbReference type="InterPro" id="IPR008557">
    <property type="entry name" value="PhoX"/>
</dbReference>
<evidence type="ECO:0008006" key="4">
    <source>
        <dbReference type="Google" id="ProtNLM"/>
    </source>
</evidence>
<dbReference type="EMBL" id="NOXU01000028">
    <property type="protein sequence ID" value="OYQ34597.1"/>
    <property type="molecule type" value="Genomic_DNA"/>
</dbReference>
<organism evidence="2 3">
    <name type="scientific">Niveispirillum lacus</name>
    <dbReference type="NCBI Taxonomy" id="1981099"/>
    <lineage>
        <taxon>Bacteria</taxon>
        <taxon>Pseudomonadati</taxon>
        <taxon>Pseudomonadota</taxon>
        <taxon>Alphaproteobacteria</taxon>
        <taxon>Rhodospirillales</taxon>
        <taxon>Azospirillaceae</taxon>
        <taxon>Niveispirillum</taxon>
    </lineage>
</organism>
<name>A0A255YZC3_9PROT</name>
<dbReference type="PROSITE" id="PS51318">
    <property type="entry name" value="TAT"/>
    <property type="match status" value="1"/>
</dbReference>
<feature type="chain" id="PRO_5013078428" description="Phosphatase" evidence="1">
    <location>
        <begin position="26"/>
        <end position="475"/>
    </location>
</feature>
<evidence type="ECO:0000313" key="2">
    <source>
        <dbReference type="EMBL" id="OYQ34597.1"/>
    </source>
</evidence>
<dbReference type="RefSeq" id="WP_094456448.1">
    <property type="nucleotide sequence ID" value="NZ_NOXU01000028.1"/>
</dbReference>
<dbReference type="OrthoDB" id="9801383at2"/>
<dbReference type="Proteomes" id="UP000216998">
    <property type="component" value="Unassembled WGS sequence"/>
</dbReference>
<accession>A0A255YZC3</accession>
<protein>
    <recommendedName>
        <fullName evidence="4">Phosphatase</fullName>
    </recommendedName>
</protein>
<gene>
    <name evidence="2" type="ORF">CHU95_11370</name>
</gene>
<dbReference type="PANTHER" id="PTHR35399:SF4">
    <property type="entry name" value="MEMBRANE PROTEIN"/>
    <property type="match status" value="1"/>
</dbReference>
<dbReference type="AlphaFoldDB" id="A0A255YZC3"/>
<dbReference type="Pfam" id="PF05787">
    <property type="entry name" value="PhoX"/>
    <property type="match status" value="2"/>
</dbReference>